<feature type="domain" description="Beta-ketoacyl-[acyl-carrier-protein] synthase III N-terminal" evidence="4">
    <location>
        <begin position="149"/>
        <end position="229"/>
    </location>
</feature>
<dbReference type="Gene3D" id="3.40.47.10">
    <property type="match status" value="2"/>
</dbReference>
<keyword evidence="2 5" id="KW-0012">Acyltransferase</keyword>
<evidence type="ECO:0000313" key="6">
    <source>
        <dbReference type="EMBL" id="MCS5708037.1"/>
    </source>
</evidence>
<reference evidence="6" key="2">
    <citation type="journal article" date="2016" name="Genome Announc.">
        <title>Draft Genome Sequences of Two Novel Amoeba-Resistant Intranuclear Bacteria, 'Candidatus Berkiella cookevillensis' and 'Candidatus Berkiella aquae'.</title>
        <authorList>
            <person name="Mehari Y.T."/>
            <person name="Arivett B.A."/>
            <person name="Farone A.L."/>
            <person name="Gunderson J.H."/>
            <person name="Farone M.B."/>
        </authorList>
    </citation>
    <scope>NUCLEOTIDE SEQUENCE</scope>
    <source>
        <strain evidence="6">CC99</strain>
    </source>
</reference>
<evidence type="ECO:0000256" key="2">
    <source>
        <dbReference type="ARBA" id="ARBA00023315"/>
    </source>
</evidence>
<dbReference type="GO" id="GO:0033818">
    <property type="term" value="F:beta-ketoacyl-acyl-carrier-protein synthase III activity"/>
    <property type="evidence" value="ECO:0007669"/>
    <property type="project" value="UniProtKB-EC"/>
</dbReference>
<proteinExistence type="predicted"/>
<dbReference type="AlphaFoldDB" id="A0A0Q9YMH7"/>
<evidence type="ECO:0000259" key="4">
    <source>
        <dbReference type="Pfam" id="PF08545"/>
    </source>
</evidence>
<accession>A0A0Q9YMH7</accession>
<evidence type="ECO:0000256" key="1">
    <source>
        <dbReference type="ARBA" id="ARBA00022679"/>
    </source>
</evidence>
<dbReference type="InterPro" id="IPR016039">
    <property type="entry name" value="Thiolase-like"/>
</dbReference>
<comment type="caution">
    <text evidence="5">The sequence shown here is derived from an EMBL/GenBank/DDBJ whole genome shotgun (WGS) entry which is preliminary data.</text>
</comment>
<dbReference type="InterPro" id="IPR013747">
    <property type="entry name" value="ACP_syn_III_C"/>
</dbReference>
<dbReference type="PATRIC" id="fig|1590042.3.peg.2189"/>
<dbReference type="Pfam" id="PF08541">
    <property type="entry name" value="ACP_syn_III_C"/>
    <property type="match status" value="1"/>
</dbReference>
<dbReference type="PANTHER" id="PTHR34069">
    <property type="entry name" value="3-OXOACYL-[ACYL-CARRIER-PROTEIN] SYNTHASE 3"/>
    <property type="match status" value="1"/>
</dbReference>
<sequence length="373" mass="41374">MTVVISGTGLFTPTQVITNQELVDSFNSYVDDFNQSNKDKITSGEIQALEPSSAGFIEKASGIKQRYVIDKKGILDPTRMRPFIATRAPEEPSLQCEMALKAINQALDVAQINPQEVDGIIVACSNFQRAYPAISIEIAHFLQSAAFGFDMNVACSSATFGIATATAMIEAKQAKTIIVVNPEICSGHLNFRDRESHFIFGDACTALVLQEKSLAKVPHFQIIDTKLTTSYSNNIRNNQGFLTHTEVATQEAIPHHLFMQQGRKVFKEVIPLVCEHLLSHCNSNHIQLEDIKRLWLHQANRSMNELITKKVLNKELNELDAPIILDTFANTSSAGSIICFHQHHHDFIENEIGIICSFGAGYSIGSVLVRKFN</sequence>
<dbReference type="CDD" id="cd00830">
    <property type="entry name" value="KAS_III"/>
    <property type="match status" value="1"/>
</dbReference>
<dbReference type="STRING" id="437022.CC99x_02140"/>
<dbReference type="Pfam" id="PF08545">
    <property type="entry name" value="ACP_syn_III"/>
    <property type="match status" value="1"/>
</dbReference>
<dbReference type="OrthoDB" id="9815506at2"/>
<name>A0A0Q9YMH7_9GAMM</name>
<evidence type="ECO:0000313" key="5">
    <source>
        <dbReference type="EMBL" id="KRG17681.1"/>
    </source>
</evidence>
<dbReference type="GO" id="GO:0044550">
    <property type="term" value="P:secondary metabolite biosynthetic process"/>
    <property type="evidence" value="ECO:0007669"/>
    <property type="project" value="TreeGrafter"/>
</dbReference>
<keyword evidence="7" id="KW-1185">Reference proteome</keyword>
<dbReference type="PANTHER" id="PTHR34069:SF2">
    <property type="entry name" value="BETA-KETOACYL-[ACYL-CARRIER-PROTEIN] SYNTHASE III"/>
    <property type="match status" value="1"/>
</dbReference>
<dbReference type="RefSeq" id="WP_057625242.1">
    <property type="nucleotide sequence ID" value="NZ_LKHV02000001.1"/>
</dbReference>
<dbReference type="EMBL" id="LKHV01000013">
    <property type="protein sequence ID" value="KRG17681.1"/>
    <property type="molecule type" value="Genomic_DNA"/>
</dbReference>
<evidence type="ECO:0000259" key="3">
    <source>
        <dbReference type="Pfam" id="PF08541"/>
    </source>
</evidence>
<dbReference type="Proteomes" id="UP000051494">
    <property type="component" value="Unassembled WGS sequence"/>
</dbReference>
<dbReference type="GO" id="GO:0006633">
    <property type="term" value="P:fatty acid biosynthetic process"/>
    <property type="evidence" value="ECO:0007669"/>
    <property type="project" value="InterPro"/>
</dbReference>
<gene>
    <name evidence="5" type="primary">fabH_2</name>
    <name evidence="6" type="ORF">CC99x_003875</name>
    <name evidence="5" type="ORF">CC99x_02140</name>
</gene>
<dbReference type="EC" id="2.3.1.180" evidence="5"/>
<dbReference type="InterPro" id="IPR013751">
    <property type="entry name" value="ACP_syn_III_N"/>
</dbReference>
<reference evidence="6" key="3">
    <citation type="submission" date="2021-06" db="EMBL/GenBank/DDBJ databases">
        <title>Genomic Description and Analysis of Intracellular Bacteria, Candidatus Berkiella cookevillensis and Candidatus Berkiella aquae.</title>
        <authorList>
            <person name="Kidane D.T."/>
            <person name="Mehari Y.T."/>
            <person name="Rice F.C."/>
            <person name="Arivett B.A."/>
            <person name="Farone A.L."/>
            <person name="Berk S.G."/>
            <person name="Farone M.B."/>
        </authorList>
    </citation>
    <scope>NUCLEOTIDE SEQUENCE</scope>
    <source>
        <strain evidence="6">CC99</strain>
    </source>
</reference>
<dbReference type="EMBL" id="LKHV02000001">
    <property type="protein sequence ID" value="MCS5708037.1"/>
    <property type="molecule type" value="Genomic_DNA"/>
</dbReference>
<protein>
    <submittedName>
        <fullName evidence="5">3-oxoacyl-[acyl-carrier-protein] synthase 3</fullName>
        <ecNumber evidence="5">2.3.1.180</ecNumber>
    </submittedName>
    <submittedName>
        <fullName evidence="6">Beta-ketoacyl-ACP synthase III</fullName>
    </submittedName>
</protein>
<organism evidence="5">
    <name type="scientific">Candidatus Berkiella cookevillensis</name>
    <dbReference type="NCBI Taxonomy" id="437022"/>
    <lineage>
        <taxon>Bacteria</taxon>
        <taxon>Pseudomonadati</taxon>
        <taxon>Pseudomonadota</taxon>
        <taxon>Gammaproteobacteria</taxon>
        <taxon>Candidatus Berkiellales</taxon>
        <taxon>Candidatus Berkiellaceae</taxon>
        <taxon>Candidatus Berkiella</taxon>
    </lineage>
</organism>
<dbReference type="GO" id="GO:0004315">
    <property type="term" value="F:3-oxoacyl-[acyl-carrier-protein] synthase activity"/>
    <property type="evidence" value="ECO:0007669"/>
    <property type="project" value="InterPro"/>
</dbReference>
<keyword evidence="1 5" id="KW-0808">Transferase</keyword>
<dbReference type="SUPFAM" id="SSF53901">
    <property type="entry name" value="Thiolase-like"/>
    <property type="match status" value="2"/>
</dbReference>
<feature type="domain" description="Beta-ketoacyl-[acyl-carrier-protein] synthase III C-terminal" evidence="3">
    <location>
        <begin position="282"/>
        <end position="370"/>
    </location>
</feature>
<evidence type="ECO:0000313" key="7">
    <source>
        <dbReference type="Proteomes" id="UP000051494"/>
    </source>
</evidence>
<dbReference type="NCBIfam" id="NF005703">
    <property type="entry name" value="PRK07515.1"/>
    <property type="match status" value="1"/>
</dbReference>
<reference evidence="5" key="1">
    <citation type="submission" date="2015-09" db="EMBL/GenBank/DDBJ databases">
        <title>Draft Genome Sequences of Two Novel Amoeba-resistant Intranuclear Bacteria, Candidatus Berkiella cookevillensis and Candidatus Berkiella aquae.</title>
        <authorList>
            <person name="Mehari Y.T."/>
            <person name="Arivett B.A."/>
            <person name="Farone A.L."/>
            <person name="Gunderson J.H."/>
            <person name="Farone M.B."/>
        </authorList>
    </citation>
    <scope>NUCLEOTIDE SEQUENCE [LARGE SCALE GENOMIC DNA]</scope>
    <source>
        <strain evidence="5">CC99</strain>
    </source>
</reference>